<dbReference type="PANTHER" id="PTHR43182:SF1">
    <property type="entry name" value="COBALT-PRECORRIN-7 C(5)-METHYLTRANSFERASE"/>
    <property type="match status" value="1"/>
</dbReference>
<evidence type="ECO:0000256" key="1">
    <source>
        <dbReference type="ARBA" id="ARBA00004953"/>
    </source>
</evidence>
<dbReference type="EMBL" id="WTVP01000026">
    <property type="protein sequence ID" value="NMG16012.1"/>
    <property type="molecule type" value="Genomic_DNA"/>
</dbReference>
<evidence type="ECO:0000313" key="8">
    <source>
        <dbReference type="Proteomes" id="UP000633943"/>
    </source>
</evidence>
<organism evidence="7 8">
    <name type="scientific">Aromatoleum bremense</name>
    <dbReference type="NCBI Taxonomy" id="76115"/>
    <lineage>
        <taxon>Bacteria</taxon>
        <taxon>Pseudomonadati</taxon>
        <taxon>Pseudomonadota</taxon>
        <taxon>Betaproteobacteria</taxon>
        <taxon>Rhodocyclales</taxon>
        <taxon>Rhodocyclaceae</taxon>
        <taxon>Aromatoleum</taxon>
    </lineage>
</organism>
<dbReference type="Pfam" id="PF00590">
    <property type="entry name" value="TP_methylase"/>
    <property type="match status" value="1"/>
</dbReference>
<sequence>MSTCYIVGVHEHGGAGPEAALPEILFGRRESLWDKGDLVIGAAHQLRAVETLLPARAERRDATGRIAAVASWVEQALADRLTVIVLATGDPLCFGLAASLIEKLGRQRVVVLPALSSLQLAAARLGLPWQDARLVSVHAADAGEWTPGARHDHGLAPLARAIARHDKLLCLTSPANDPARIARLLVAAGWGDTFRIDVAARLTAPDEAVFADLSPADVAQREFPQPNVVALRRVVPRVVRPAFGFEDAEYVQRQPEKGLLTKLEVRAVSLAKLRLKPAALVWDIGAGAGTVGLEAAQLCPEGHVYAIEKNVADVANACENARRLQVFNYTLVEGRAPQHLDTWPDPDAVFIGGSGGELTTLIDLCLSRLTPGGRLVMNFVTIENLATATAALKAAGAAWEIVQLSAARSQPILDLHRFAAQNPVWIVVATKEIA</sequence>
<dbReference type="NCBIfam" id="TIGR02467">
    <property type="entry name" value="CbiE"/>
    <property type="match status" value="1"/>
</dbReference>
<dbReference type="CDD" id="cd11644">
    <property type="entry name" value="Precorrin-6Y-MT"/>
    <property type="match status" value="1"/>
</dbReference>
<feature type="domain" description="Tetrapyrrole methylase" evidence="6">
    <location>
        <begin position="37"/>
        <end position="211"/>
    </location>
</feature>
<keyword evidence="8" id="KW-1185">Reference proteome</keyword>
<keyword evidence="4" id="KW-0808">Transferase</keyword>
<dbReference type="InterPro" id="IPR014008">
    <property type="entry name" value="Cbl_synth_MTase_CbiT"/>
</dbReference>
<accession>A0ABX1NWI2</accession>
<dbReference type="InterPro" id="IPR029063">
    <property type="entry name" value="SAM-dependent_MTases_sf"/>
</dbReference>
<dbReference type="InterPro" id="IPR000878">
    <property type="entry name" value="4pyrrol_Mease"/>
</dbReference>
<dbReference type="CDD" id="cd02440">
    <property type="entry name" value="AdoMet_MTases"/>
    <property type="match status" value="1"/>
</dbReference>
<keyword evidence="2" id="KW-0169">Cobalamin biosynthesis</keyword>
<evidence type="ECO:0000256" key="2">
    <source>
        <dbReference type="ARBA" id="ARBA00022573"/>
    </source>
</evidence>
<keyword evidence="3" id="KW-0489">Methyltransferase</keyword>
<dbReference type="SUPFAM" id="SSF53790">
    <property type="entry name" value="Tetrapyrrole methylase"/>
    <property type="match status" value="1"/>
</dbReference>
<evidence type="ECO:0000313" key="7">
    <source>
        <dbReference type="EMBL" id="NMG16012.1"/>
    </source>
</evidence>
<dbReference type="Proteomes" id="UP000633943">
    <property type="component" value="Unassembled WGS sequence"/>
</dbReference>
<keyword evidence="5" id="KW-0949">S-adenosyl-L-methionine</keyword>
<comment type="caution">
    <text evidence="7">The sequence shown here is derived from an EMBL/GenBank/DDBJ whole genome shotgun (WGS) entry which is preliminary data.</text>
</comment>
<dbReference type="InterPro" id="IPR014777">
    <property type="entry name" value="4pyrrole_Mease_sub1"/>
</dbReference>
<proteinExistence type="predicted"/>
<dbReference type="Gene3D" id="3.40.1010.10">
    <property type="entry name" value="Cobalt-precorrin-4 Transmethylase, Domain 1"/>
    <property type="match status" value="1"/>
</dbReference>
<dbReference type="NCBIfam" id="TIGR02469">
    <property type="entry name" value="CbiT"/>
    <property type="match status" value="1"/>
</dbReference>
<dbReference type="InterPro" id="IPR050714">
    <property type="entry name" value="Cobalamin_biosynth_MTase"/>
</dbReference>
<evidence type="ECO:0000256" key="5">
    <source>
        <dbReference type="ARBA" id="ARBA00022691"/>
    </source>
</evidence>
<name>A0ABX1NWI2_9RHOO</name>
<dbReference type="InterPro" id="IPR006365">
    <property type="entry name" value="Cbl_synth_CobL"/>
</dbReference>
<comment type="pathway">
    <text evidence="1">Cofactor biosynthesis; adenosylcobalamin biosynthesis.</text>
</comment>
<evidence type="ECO:0000256" key="4">
    <source>
        <dbReference type="ARBA" id="ARBA00022679"/>
    </source>
</evidence>
<dbReference type="Gene3D" id="3.40.50.150">
    <property type="entry name" value="Vaccinia Virus protein VP39"/>
    <property type="match status" value="1"/>
</dbReference>
<dbReference type="RefSeq" id="WP_169202621.1">
    <property type="nucleotide sequence ID" value="NZ_CP059467.1"/>
</dbReference>
<evidence type="ECO:0000259" key="6">
    <source>
        <dbReference type="Pfam" id="PF00590"/>
    </source>
</evidence>
<gene>
    <name evidence="7" type="primary">cbiE</name>
    <name evidence="7" type="ORF">GPA24_10755</name>
</gene>
<evidence type="ECO:0000256" key="3">
    <source>
        <dbReference type="ARBA" id="ARBA00022603"/>
    </source>
</evidence>
<dbReference type="InterPro" id="IPR014776">
    <property type="entry name" value="4pyrrole_Mease_sub2"/>
</dbReference>
<reference evidence="7 8" key="1">
    <citation type="submission" date="2019-12" db="EMBL/GenBank/DDBJ databases">
        <title>Comparative genomics gives insights into the taxonomy of the Azoarcus-Aromatoleum group and reveals separate origins of nif in the plant-associated Azoarcus and non-plant-associated Aromatoleum sub-groups.</title>
        <authorList>
            <person name="Lafos M."/>
            <person name="Maluk M."/>
            <person name="Batista M."/>
            <person name="Junghare M."/>
            <person name="Carmona M."/>
            <person name="Faoro H."/>
            <person name="Cruz L.M."/>
            <person name="Battistoni F."/>
            <person name="De Souza E."/>
            <person name="Pedrosa F."/>
            <person name="Chen W.-M."/>
            <person name="Poole P.S."/>
            <person name="Dixon R.A."/>
            <person name="James E.K."/>
        </authorList>
    </citation>
    <scope>NUCLEOTIDE SEQUENCE [LARGE SCALE GENOMIC DNA]</scope>
    <source>
        <strain evidence="7 8">PbN1</strain>
    </source>
</reference>
<dbReference type="InterPro" id="IPR012818">
    <property type="entry name" value="CbiE"/>
</dbReference>
<protein>
    <submittedName>
        <fullName evidence="7">Precorrin-6y C5,15-methyltransferase (Decarboxylating) subunit CbiE</fullName>
    </submittedName>
</protein>
<dbReference type="PANTHER" id="PTHR43182">
    <property type="entry name" value="COBALT-PRECORRIN-6B C(15)-METHYLTRANSFERASE (DECARBOXYLATING)"/>
    <property type="match status" value="1"/>
</dbReference>
<dbReference type="Gene3D" id="3.30.950.10">
    <property type="entry name" value="Methyltransferase, Cobalt-precorrin-4 Transmethylase, Domain 2"/>
    <property type="match status" value="1"/>
</dbReference>
<dbReference type="SUPFAM" id="SSF53335">
    <property type="entry name" value="S-adenosyl-L-methionine-dependent methyltransferases"/>
    <property type="match status" value="1"/>
</dbReference>
<dbReference type="InterPro" id="IPR035996">
    <property type="entry name" value="4pyrrol_Methylase_sf"/>
</dbReference>
<dbReference type="PIRSF" id="PIRSF036428">
    <property type="entry name" value="CobL"/>
    <property type="match status" value="1"/>
</dbReference>